<dbReference type="GO" id="GO:0016747">
    <property type="term" value="F:acyltransferase activity, transferring groups other than amino-acyl groups"/>
    <property type="evidence" value="ECO:0007669"/>
    <property type="project" value="InterPro"/>
</dbReference>
<dbReference type="RefSeq" id="WP_200824766.1">
    <property type="nucleotide sequence ID" value="NZ_FNVT01000022.1"/>
</dbReference>
<dbReference type="SUPFAM" id="SSF55729">
    <property type="entry name" value="Acyl-CoA N-acyltransferases (Nat)"/>
    <property type="match status" value="1"/>
</dbReference>
<dbReference type="InterPro" id="IPR000182">
    <property type="entry name" value="GNAT_dom"/>
</dbReference>
<evidence type="ECO:0000259" key="3">
    <source>
        <dbReference type="PROSITE" id="PS51186"/>
    </source>
</evidence>
<dbReference type="InterPro" id="IPR016181">
    <property type="entry name" value="Acyl_CoA_acyltransferase"/>
</dbReference>
<organism evidence="4 5">
    <name type="scientific">Nonomuraea solani</name>
    <dbReference type="NCBI Taxonomy" id="1144553"/>
    <lineage>
        <taxon>Bacteria</taxon>
        <taxon>Bacillati</taxon>
        <taxon>Actinomycetota</taxon>
        <taxon>Actinomycetes</taxon>
        <taxon>Streptosporangiales</taxon>
        <taxon>Streptosporangiaceae</taxon>
        <taxon>Nonomuraea</taxon>
    </lineage>
</organism>
<sequence>MRIRPRTPDDLDACVQALAEVQAADRYPVHWPDDPARWLTPDGLAGAWIAIENDSVLGHVALTGDMEITRLFVTRAARGSGLAAELLGTVLAAVPGPLRLEVSAEGESAIRFYERTGWRRTGSSRATWLNAAGEPALVHHYVSPPAT</sequence>
<dbReference type="Proteomes" id="UP000236732">
    <property type="component" value="Unassembled WGS sequence"/>
</dbReference>
<dbReference type="Pfam" id="PF13673">
    <property type="entry name" value="Acetyltransf_10"/>
    <property type="match status" value="1"/>
</dbReference>
<dbReference type="PANTHER" id="PTHR43877">
    <property type="entry name" value="AMINOALKYLPHOSPHONATE N-ACETYLTRANSFERASE-RELATED-RELATED"/>
    <property type="match status" value="1"/>
</dbReference>
<dbReference type="PANTHER" id="PTHR43877:SF2">
    <property type="entry name" value="AMINOALKYLPHOSPHONATE N-ACETYLTRANSFERASE-RELATED"/>
    <property type="match status" value="1"/>
</dbReference>
<dbReference type="InterPro" id="IPR050832">
    <property type="entry name" value="Bact_Acetyltransf"/>
</dbReference>
<evidence type="ECO:0000256" key="1">
    <source>
        <dbReference type="ARBA" id="ARBA00022679"/>
    </source>
</evidence>
<name>A0A1H6EVS0_9ACTN</name>
<dbReference type="PROSITE" id="PS51186">
    <property type="entry name" value="GNAT"/>
    <property type="match status" value="1"/>
</dbReference>
<evidence type="ECO:0000313" key="5">
    <source>
        <dbReference type="Proteomes" id="UP000236732"/>
    </source>
</evidence>
<evidence type="ECO:0000313" key="4">
    <source>
        <dbReference type="EMBL" id="SEH01862.1"/>
    </source>
</evidence>
<reference evidence="4 5" key="1">
    <citation type="submission" date="2016-10" db="EMBL/GenBank/DDBJ databases">
        <authorList>
            <person name="de Groot N.N."/>
        </authorList>
    </citation>
    <scope>NUCLEOTIDE SEQUENCE [LARGE SCALE GENOMIC DNA]</scope>
    <source>
        <strain evidence="4 5">CGMCC 4.7037</strain>
    </source>
</reference>
<dbReference type="EMBL" id="FNVT01000022">
    <property type="protein sequence ID" value="SEH01862.1"/>
    <property type="molecule type" value="Genomic_DNA"/>
</dbReference>
<keyword evidence="1 4" id="KW-0808">Transferase</keyword>
<gene>
    <name evidence="4" type="ORF">SAMN05444920_122113</name>
</gene>
<proteinExistence type="predicted"/>
<accession>A0A1H6EVS0</accession>
<feature type="domain" description="N-acetyltransferase" evidence="3">
    <location>
        <begin position="1"/>
        <end position="144"/>
    </location>
</feature>
<keyword evidence="2" id="KW-0012">Acyltransferase</keyword>
<dbReference type="CDD" id="cd04301">
    <property type="entry name" value="NAT_SF"/>
    <property type="match status" value="1"/>
</dbReference>
<evidence type="ECO:0000256" key="2">
    <source>
        <dbReference type="ARBA" id="ARBA00023315"/>
    </source>
</evidence>
<dbReference type="Gene3D" id="3.40.630.30">
    <property type="match status" value="1"/>
</dbReference>
<keyword evidence="5" id="KW-1185">Reference proteome</keyword>
<dbReference type="AlphaFoldDB" id="A0A1H6EVS0"/>
<protein>
    <submittedName>
        <fullName evidence="4">Acetyltransferase (GNAT) domain-containing protein</fullName>
    </submittedName>
</protein>